<gene>
    <name evidence="7" type="ORF">PENTCL1PPCAC_27764</name>
</gene>
<dbReference type="GO" id="GO:0070840">
    <property type="term" value="F:dynein complex binding"/>
    <property type="evidence" value="ECO:0007669"/>
    <property type="project" value="TreeGrafter"/>
</dbReference>
<dbReference type="GO" id="GO:0007052">
    <property type="term" value="P:mitotic spindle organization"/>
    <property type="evidence" value="ECO:0007669"/>
    <property type="project" value="TreeGrafter"/>
</dbReference>
<dbReference type="AlphaFoldDB" id="A0AAV5UH57"/>
<keyword evidence="8" id="KW-1185">Reference proteome</keyword>
<comment type="subcellular location">
    <subcellularLocation>
        <location evidence="1">Cytoplasm</location>
        <location evidence="1">Cytoskeleton</location>
    </subcellularLocation>
</comment>
<keyword evidence="5" id="KW-0206">Cytoskeleton</keyword>
<evidence type="ECO:0000313" key="7">
    <source>
        <dbReference type="EMBL" id="GMT05590.1"/>
    </source>
</evidence>
<dbReference type="CDD" id="cd04646">
    <property type="entry name" value="LbH_Dynactin_6"/>
    <property type="match status" value="1"/>
</dbReference>
<evidence type="ECO:0000256" key="3">
    <source>
        <dbReference type="ARBA" id="ARBA00016573"/>
    </source>
</evidence>
<evidence type="ECO:0000256" key="5">
    <source>
        <dbReference type="ARBA" id="ARBA00023212"/>
    </source>
</evidence>
<comment type="caution">
    <text evidence="7">The sequence shown here is derived from an EMBL/GenBank/DDBJ whole genome shotgun (WGS) entry which is preliminary data.</text>
</comment>
<sequence>LIPATRQAFSVVMDSEVQLHPRAVVCNEAVITGKVTIGADSVVHPKATISATKGPIVIGERNLIEETALIENLNEDGSPLVIGDDNYVEIGAVVRARSIGSRNVFGIQSVVGTEVVVTDGCSVGVRCSVQKRGDLAPRTCVYGEHNQRRVAAMDPEPQTALLEVLRKVFPSYHHLKKSTASTA</sequence>
<keyword evidence="4" id="KW-0963">Cytoplasm</keyword>
<evidence type="ECO:0000256" key="4">
    <source>
        <dbReference type="ARBA" id="ARBA00022490"/>
    </source>
</evidence>
<organism evidence="7 8">
    <name type="scientific">Pristionchus entomophagus</name>
    <dbReference type="NCBI Taxonomy" id="358040"/>
    <lineage>
        <taxon>Eukaryota</taxon>
        <taxon>Metazoa</taxon>
        <taxon>Ecdysozoa</taxon>
        <taxon>Nematoda</taxon>
        <taxon>Chromadorea</taxon>
        <taxon>Rhabditida</taxon>
        <taxon>Rhabditina</taxon>
        <taxon>Diplogasteromorpha</taxon>
        <taxon>Diplogasteroidea</taxon>
        <taxon>Neodiplogasteridae</taxon>
        <taxon>Pristionchus</taxon>
    </lineage>
</organism>
<comment type="function">
    <text evidence="6">Part of the dynactin complex that activates the molecular motor dynein for ultra-processive transport along microtubules.</text>
</comment>
<dbReference type="Gene3D" id="2.160.10.10">
    <property type="entry name" value="Hexapeptide repeat proteins"/>
    <property type="match status" value="1"/>
</dbReference>
<dbReference type="SUPFAM" id="SSF51161">
    <property type="entry name" value="Trimeric LpxA-like enzymes"/>
    <property type="match status" value="1"/>
</dbReference>
<reference evidence="7" key="1">
    <citation type="submission" date="2023-10" db="EMBL/GenBank/DDBJ databases">
        <title>Genome assembly of Pristionchus species.</title>
        <authorList>
            <person name="Yoshida K."/>
            <person name="Sommer R.J."/>
        </authorList>
    </citation>
    <scope>NUCLEOTIDE SEQUENCE</scope>
    <source>
        <strain evidence="7">RS0144</strain>
    </source>
</reference>
<evidence type="ECO:0000256" key="2">
    <source>
        <dbReference type="ARBA" id="ARBA00007719"/>
    </source>
</evidence>
<accession>A0AAV5UH57</accession>
<evidence type="ECO:0000256" key="6">
    <source>
        <dbReference type="ARBA" id="ARBA00034687"/>
    </source>
</evidence>
<feature type="non-terminal residue" evidence="7">
    <location>
        <position position="1"/>
    </location>
</feature>
<name>A0AAV5UH57_9BILA</name>
<proteinExistence type="inferred from homology"/>
<dbReference type="InterPro" id="IPR027777">
    <property type="entry name" value="DCTN6"/>
</dbReference>
<comment type="similarity">
    <text evidence="2">Belongs to the dynactin subunits 5/6 family. Dynactin subunit 6 subfamily.</text>
</comment>
<dbReference type="InterPro" id="IPR011004">
    <property type="entry name" value="Trimer_LpxA-like_sf"/>
</dbReference>
<dbReference type="EMBL" id="BTSX01000006">
    <property type="protein sequence ID" value="GMT05590.1"/>
    <property type="molecule type" value="Genomic_DNA"/>
</dbReference>
<dbReference type="PANTHER" id="PTHR13072">
    <property type="entry name" value="DYNACTIN 6"/>
    <property type="match status" value="1"/>
</dbReference>
<evidence type="ECO:0000313" key="8">
    <source>
        <dbReference type="Proteomes" id="UP001432027"/>
    </source>
</evidence>
<dbReference type="Proteomes" id="UP001432027">
    <property type="component" value="Unassembled WGS sequence"/>
</dbReference>
<dbReference type="PANTHER" id="PTHR13072:SF0">
    <property type="entry name" value="DYNACTIN SUBUNIT 6"/>
    <property type="match status" value="1"/>
</dbReference>
<dbReference type="GO" id="GO:0005869">
    <property type="term" value="C:dynactin complex"/>
    <property type="evidence" value="ECO:0007669"/>
    <property type="project" value="InterPro"/>
</dbReference>
<protein>
    <recommendedName>
        <fullName evidence="3">Dynactin subunit 6</fullName>
    </recommendedName>
</protein>
<evidence type="ECO:0000256" key="1">
    <source>
        <dbReference type="ARBA" id="ARBA00004245"/>
    </source>
</evidence>